<dbReference type="Proteomes" id="UP000324632">
    <property type="component" value="Chromosome 23"/>
</dbReference>
<keyword evidence="9" id="KW-1185">Reference proteome</keyword>
<keyword evidence="3" id="KW-0227">DNA damage</keyword>
<dbReference type="GO" id="GO:0000724">
    <property type="term" value="P:double-strand break repair via homologous recombination"/>
    <property type="evidence" value="ECO:0007669"/>
    <property type="project" value="TreeGrafter"/>
</dbReference>
<protein>
    <recommendedName>
        <fullName evidence="2">DNA repair protein SWI5 homolog</fullName>
    </recommendedName>
    <alternativeName>
        <fullName evidence="6">Protein SAE3 homolog</fullName>
    </alternativeName>
</protein>
<dbReference type="Pfam" id="PF07061">
    <property type="entry name" value="Swi5"/>
    <property type="match status" value="1"/>
</dbReference>
<dbReference type="EMBL" id="SOYY01000023">
    <property type="protein sequence ID" value="KAA0703788.1"/>
    <property type="molecule type" value="Genomic_DNA"/>
</dbReference>
<comment type="caution">
    <text evidence="8">The sequence shown here is derived from an EMBL/GenBank/DDBJ whole genome shotgun (WGS) entry which is preliminary data.</text>
</comment>
<feature type="region of interest" description="Disordered" evidence="7">
    <location>
        <begin position="1"/>
        <end position="34"/>
    </location>
</feature>
<evidence type="ECO:0000256" key="2">
    <source>
        <dbReference type="ARBA" id="ARBA00019825"/>
    </source>
</evidence>
<evidence type="ECO:0000256" key="7">
    <source>
        <dbReference type="SAM" id="MobiDB-lite"/>
    </source>
</evidence>
<accession>A0A5A9N3J1</accession>
<comment type="function">
    <text evidence="5">Component of the swi5-sfr1 complex, a complex required for double-strand break repair via homologous recombination.</text>
</comment>
<evidence type="ECO:0000256" key="5">
    <source>
        <dbReference type="ARBA" id="ARBA00025380"/>
    </source>
</evidence>
<proteinExistence type="inferred from homology"/>
<reference evidence="8 9" key="1">
    <citation type="journal article" date="2019" name="Mol. Ecol. Resour.">
        <title>Chromosome-level genome assembly of Triplophysa tibetana, a fish adapted to the harsh high-altitude environment of the Tibetan Plateau.</title>
        <authorList>
            <person name="Yang X."/>
            <person name="Liu H."/>
            <person name="Ma Z."/>
            <person name="Zou Y."/>
            <person name="Zou M."/>
            <person name="Mao Y."/>
            <person name="Li X."/>
            <person name="Wang H."/>
            <person name="Chen T."/>
            <person name="Wang W."/>
            <person name="Yang R."/>
        </authorList>
    </citation>
    <scope>NUCLEOTIDE SEQUENCE [LARGE SCALE GENOMIC DNA]</scope>
    <source>
        <strain evidence="8">TTIB1903HZAU</strain>
        <tissue evidence="8">Muscle</tissue>
    </source>
</reference>
<name>A0A5A9N3J1_9TELE</name>
<evidence type="ECO:0000313" key="8">
    <source>
        <dbReference type="EMBL" id="KAA0703788.1"/>
    </source>
</evidence>
<dbReference type="GO" id="GO:0032798">
    <property type="term" value="C:Swi5-Sfr1 complex"/>
    <property type="evidence" value="ECO:0007669"/>
    <property type="project" value="TreeGrafter"/>
</dbReference>
<dbReference type="InterPro" id="IPR010760">
    <property type="entry name" value="DNA-repair_Swi5"/>
</dbReference>
<comment type="similarity">
    <text evidence="1">Belongs to the SWI5/SAE3 family.</text>
</comment>
<gene>
    <name evidence="8" type="ORF">E1301_Tti000568</name>
</gene>
<feature type="compositionally biased region" description="Polar residues" evidence="7">
    <location>
        <begin position="23"/>
        <end position="33"/>
    </location>
</feature>
<dbReference type="GO" id="GO:0034974">
    <property type="term" value="C:Swi5-Swi2 complex"/>
    <property type="evidence" value="ECO:0007669"/>
    <property type="project" value="TreeGrafter"/>
</dbReference>
<dbReference type="Gene3D" id="1.20.5.170">
    <property type="match status" value="1"/>
</dbReference>
<evidence type="ECO:0000313" key="9">
    <source>
        <dbReference type="Proteomes" id="UP000324632"/>
    </source>
</evidence>
<dbReference type="AlphaFoldDB" id="A0A5A9N3J1"/>
<dbReference type="PANTHER" id="PTHR28529">
    <property type="entry name" value="DNA REPAIR PROTEIN SWI5 HOMOLOG"/>
    <property type="match status" value="1"/>
</dbReference>
<evidence type="ECO:0000256" key="4">
    <source>
        <dbReference type="ARBA" id="ARBA00023204"/>
    </source>
</evidence>
<keyword evidence="4" id="KW-0234">DNA repair</keyword>
<evidence type="ECO:0000256" key="1">
    <source>
        <dbReference type="ARBA" id="ARBA00008060"/>
    </source>
</evidence>
<evidence type="ECO:0000256" key="6">
    <source>
        <dbReference type="ARBA" id="ARBA00030081"/>
    </source>
</evidence>
<dbReference type="PANTHER" id="PTHR28529:SF2">
    <property type="entry name" value="DNA REPAIR PROTEIN SWI5 HOMOLOG"/>
    <property type="match status" value="1"/>
</dbReference>
<evidence type="ECO:0000256" key="3">
    <source>
        <dbReference type="ARBA" id="ARBA00022763"/>
    </source>
</evidence>
<organism evidence="8 9">
    <name type="scientific">Triplophysa tibetana</name>
    <dbReference type="NCBI Taxonomy" id="1572043"/>
    <lineage>
        <taxon>Eukaryota</taxon>
        <taxon>Metazoa</taxon>
        <taxon>Chordata</taxon>
        <taxon>Craniata</taxon>
        <taxon>Vertebrata</taxon>
        <taxon>Euteleostomi</taxon>
        <taxon>Actinopterygii</taxon>
        <taxon>Neopterygii</taxon>
        <taxon>Teleostei</taxon>
        <taxon>Ostariophysi</taxon>
        <taxon>Cypriniformes</taxon>
        <taxon>Nemacheilidae</taxon>
        <taxon>Triplophysa</taxon>
    </lineage>
</organism>
<sequence length="86" mass="9819">MEASAEMNANVTPAVDDSRFKRTPQQRGVSSRRSGFFEEELDKHIDMLHEYNDIKDITQTLLGRLAGLRGVTTRDLYNDFGLELDD</sequence>